<dbReference type="InterPro" id="IPR055247">
    <property type="entry name" value="InsJ-like_HTH"/>
</dbReference>
<dbReference type="EMBL" id="AGXA01000017">
    <property type="protein sequence ID" value="EKU93644.1"/>
    <property type="molecule type" value="Genomic_DNA"/>
</dbReference>
<proteinExistence type="predicted"/>
<feature type="domain" description="Integrase catalytic" evidence="1">
    <location>
        <begin position="134"/>
        <end position="308"/>
    </location>
</feature>
<dbReference type="SUPFAM" id="SSF46689">
    <property type="entry name" value="Homeodomain-like"/>
    <property type="match status" value="1"/>
</dbReference>
<dbReference type="SUPFAM" id="SSF53098">
    <property type="entry name" value="Ribonuclease H-like"/>
    <property type="match status" value="1"/>
</dbReference>
<dbReference type="STRING" id="883081.HMPREF9698_00761"/>
<comment type="caution">
    <text evidence="2">The sequence shown here is derived from an EMBL/GenBank/DDBJ whole genome shotgun (WGS) entry which is preliminary data.</text>
</comment>
<dbReference type="RefSeq" id="WP_003777525.1">
    <property type="nucleotide sequence ID" value="NZ_JH992958.1"/>
</dbReference>
<dbReference type="Pfam" id="PF13518">
    <property type="entry name" value="HTH_28"/>
    <property type="match status" value="1"/>
</dbReference>
<organism evidence="2 3">
    <name type="scientific">Alloiococcus otitis ATCC 51267</name>
    <dbReference type="NCBI Taxonomy" id="883081"/>
    <lineage>
        <taxon>Bacteria</taxon>
        <taxon>Bacillati</taxon>
        <taxon>Bacillota</taxon>
        <taxon>Bacilli</taxon>
        <taxon>Lactobacillales</taxon>
        <taxon>Carnobacteriaceae</taxon>
        <taxon>Alloiococcus</taxon>
    </lineage>
</organism>
<dbReference type="PANTHER" id="PTHR35004:SF7">
    <property type="entry name" value="INTEGRASE PROTEIN"/>
    <property type="match status" value="1"/>
</dbReference>
<dbReference type="InterPro" id="IPR036397">
    <property type="entry name" value="RNaseH_sf"/>
</dbReference>
<accession>K9E8V0</accession>
<dbReference type="PATRIC" id="fig|883081.3.peg.759"/>
<dbReference type="PANTHER" id="PTHR35004">
    <property type="entry name" value="TRANSPOSASE RV3428C-RELATED"/>
    <property type="match status" value="1"/>
</dbReference>
<keyword evidence="3" id="KW-1185">Reference proteome</keyword>
<dbReference type="Pfam" id="PF00665">
    <property type="entry name" value="rve"/>
    <property type="match status" value="1"/>
</dbReference>
<reference evidence="2 3" key="1">
    <citation type="submission" date="2012-09" db="EMBL/GenBank/DDBJ databases">
        <title>The Genome Sequence of Alloiococcus otitis ATCC 51267.</title>
        <authorList>
            <consortium name="The Broad Institute Genome Sequencing Platform"/>
            <person name="Earl A."/>
            <person name="Ward D."/>
            <person name="Feldgarden M."/>
            <person name="Gevers D."/>
            <person name="Huys G."/>
            <person name="Walker B."/>
            <person name="Young S.K."/>
            <person name="Zeng Q."/>
            <person name="Gargeya S."/>
            <person name="Fitzgerald M."/>
            <person name="Haas B."/>
            <person name="Abouelleil A."/>
            <person name="Alvarado L."/>
            <person name="Arachchi H.M."/>
            <person name="Berlin A.M."/>
            <person name="Chapman S.B."/>
            <person name="Goldberg J."/>
            <person name="Griggs A."/>
            <person name="Gujja S."/>
            <person name="Hansen M."/>
            <person name="Howarth C."/>
            <person name="Imamovic A."/>
            <person name="Larimer J."/>
            <person name="McCowen C."/>
            <person name="Montmayeur A."/>
            <person name="Murphy C."/>
            <person name="Neiman D."/>
            <person name="Pearson M."/>
            <person name="Priest M."/>
            <person name="Roberts A."/>
            <person name="Saif S."/>
            <person name="Shea T."/>
            <person name="Sisk P."/>
            <person name="Sykes S."/>
            <person name="Wortman J."/>
            <person name="Nusbaum C."/>
            <person name="Birren B."/>
        </authorList>
    </citation>
    <scope>NUCLEOTIDE SEQUENCE [LARGE SCALE GENOMIC DNA]</scope>
    <source>
        <strain evidence="2 3">ATCC 51267</strain>
    </source>
</reference>
<evidence type="ECO:0000313" key="2">
    <source>
        <dbReference type="EMBL" id="EKU93644.1"/>
    </source>
</evidence>
<dbReference type="HOGENOM" id="CLU_027402_15_2_9"/>
<dbReference type="InterPro" id="IPR009057">
    <property type="entry name" value="Homeodomain-like_sf"/>
</dbReference>
<dbReference type="eggNOG" id="COG2801">
    <property type="taxonomic scope" value="Bacteria"/>
</dbReference>
<dbReference type="Proteomes" id="UP000009875">
    <property type="component" value="Unassembled WGS sequence"/>
</dbReference>
<dbReference type="AlphaFoldDB" id="K9E8V0"/>
<gene>
    <name evidence="2" type="ORF">HMPREF9698_00761</name>
</gene>
<dbReference type="InterPro" id="IPR012337">
    <property type="entry name" value="RNaseH-like_sf"/>
</dbReference>
<dbReference type="GO" id="GO:0003676">
    <property type="term" value="F:nucleic acid binding"/>
    <property type="evidence" value="ECO:0007669"/>
    <property type="project" value="InterPro"/>
</dbReference>
<dbReference type="PROSITE" id="PS50994">
    <property type="entry name" value="INTEGRASE"/>
    <property type="match status" value="1"/>
</dbReference>
<protein>
    <recommendedName>
        <fullName evidence="1">Integrase catalytic domain-containing protein</fullName>
    </recommendedName>
</protein>
<dbReference type="InterPro" id="IPR001584">
    <property type="entry name" value="Integrase_cat-core"/>
</dbReference>
<name>K9E8V0_9LACT</name>
<dbReference type="OrthoDB" id="9781005at2"/>
<dbReference type="Gene3D" id="3.30.420.10">
    <property type="entry name" value="Ribonuclease H-like superfamily/Ribonuclease H"/>
    <property type="match status" value="1"/>
</dbReference>
<sequence>MAIITEEMRYREKVVKYAIKQGNNAQAARRYHTNRMQVKRWRDRYDGTVESLRNQSTRPHSHPRQHQKEELTLIKKVYQRYGHEGLAQVYVECQKRGYRRSYGSMSKQIRDRKWGMSEEAVPKRYPKSKWQPDPVSYPGEKVQIDIKYVPHECIQFESYDRRYYQITAIDEFSRKRHSTIVDEKSVTHTAQFLLDLQDQLGFQIQMVQTDKGAEFVNDPDKTTKKTLFEQRLKELGIQYRTTRPYSPWQNGKVERSHREDQVRFYSKRVFTSEADMKKQHQRYMSRHNNIVRKVLNFRSPNQVVDQYRAEVAS</sequence>
<dbReference type="GO" id="GO:0015074">
    <property type="term" value="P:DNA integration"/>
    <property type="evidence" value="ECO:0007669"/>
    <property type="project" value="InterPro"/>
</dbReference>
<evidence type="ECO:0000313" key="3">
    <source>
        <dbReference type="Proteomes" id="UP000009875"/>
    </source>
</evidence>
<evidence type="ECO:0000259" key="1">
    <source>
        <dbReference type="PROSITE" id="PS50994"/>
    </source>
</evidence>